<proteinExistence type="predicted"/>
<dbReference type="EMBL" id="JAGIZQ010000001">
    <property type="protein sequence ID" value="KAH6651011.1"/>
    <property type="molecule type" value="Genomic_DNA"/>
</dbReference>
<dbReference type="Proteomes" id="UP000724584">
    <property type="component" value="Unassembled WGS sequence"/>
</dbReference>
<accession>A0ACB7PT91</accession>
<keyword evidence="2" id="KW-1185">Reference proteome</keyword>
<comment type="caution">
    <text evidence="1">The sequence shown here is derived from an EMBL/GenBank/DDBJ whole genome shotgun (WGS) entry which is preliminary data.</text>
</comment>
<evidence type="ECO:0000313" key="2">
    <source>
        <dbReference type="Proteomes" id="UP000724584"/>
    </source>
</evidence>
<evidence type="ECO:0000313" key="1">
    <source>
        <dbReference type="EMBL" id="KAH6651011.1"/>
    </source>
</evidence>
<sequence length="321" mass="34294">MDRANKPKTLPKLSSTPGLPPQPTVTFTDDNSRLRADLPTGESIEVLLYGATVISWKDATGDEKLWLSEAAKLDGSKAVRGGIPLVFPVFGTAPDHPQTKDLPQHGFARTSRWEFLGKSTSESMVGVKLDFGLSSATPGLDPKAAALWPFKFNLIYSVTLNPESLTTSIVATNDDAAAPFDCQVLMHTYLRVKDITAVEITGLASAPYTDKVGPSAPSTKTQPATPPTLTITGETDRVYTPTEDAVTVSEAGQPRFRVTRDNLANVVVWNPWADKAAAMADFKPDDGYKNMVCVEPGAVGGWQAVEGGDAFEGAQTIKLVG</sequence>
<reference evidence="1 2" key="1">
    <citation type="journal article" date="2021" name="Nat. Commun.">
        <title>Genetic determinants of endophytism in the Arabidopsis root mycobiome.</title>
        <authorList>
            <person name="Mesny F."/>
            <person name="Miyauchi S."/>
            <person name="Thiergart T."/>
            <person name="Pickel B."/>
            <person name="Atanasova L."/>
            <person name="Karlsson M."/>
            <person name="Huettel B."/>
            <person name="Barry K.W."/>
            <person name="Haridas S."/>
            <person name="Chen C."/>
            <person name="Bauer D."/>
            <person name="Andreopoulos W."/>
            <person name="Pangilinan J."/>
            <person name="LaButti K."/>
            <person name="Riley R."/>
            <person name="Lipzen A."/>
            <person name="Clum A."/>
            <person name="Drula E."/>
            <person name="Henrissat B."/>
            <person name="Kohler A."/>
            <person name="Grigoriev I.V."/>
            <person name="Martin F.M."/>
            <person name="Hacquard S."/>
        </authorList>
    </citation>
    <scope>NUCLEOTIDE SEQUENCE [LARGE SCALE GENOMIC DNA]</scope>
    <source>
        <strain evidence="1 2">MPI-SDFR-AT-0079</strain>
    </source>
</reference>
<gene>
    <name evidence="1" type="ORF">F5144DRAFT_558135</name>
</gene>
<protein>
    <submittedName>
        <fullName evidence="1">Galactose mutarotase-like domain-containing protein</fullName>
    </submittedName>
</protein>
<organism evidence="1 2">
    <name type="scientific">Chaetomium tenue</name>
    <dbReference type="NCBI Taxonomy" id="1854479"/>
    <lineage>
        <taxon>Eukaryota</taxon>
        <taxon>Fungi</taxon>
        <taxon>Dikarya</taxon>
        <taxon>Ascomycota</taxon>
        <taxon>Pezizomycotina</taxon>
        <taxon>Sordariomycetes</taxon>
        <taxon>Sordariomycetidae</taxon>
        <taxon>Sordariales</taxon>
        <taxon>Chaetomiaceae</taxon>
        <taxon>Chaetomium</taxon>
    </lineage>
</organism>
<name>A0ACB7PT91_9PEZI</name>